<feature type="transmembrane region" description="Helical" evidence="7">
    <location>
        <begin position="550"/>
        <end position="571"/>
    </location>
</feature>
<keyword evidence="2" id="KW-0813">Transport</keyword>
<evidence type="ECO:0000313" key="8">
    <source>
        <dbReference type="EMBL" id="KAG8200106.1"/>
    </source>
</evidence>
<feature type="compositionally biased region" description="Polar residues" evidence="6">
    <location>
        <begin position="1"/>
        <end position="10"/>
    </location>
</feature>
<gene>
    <name evidence="8" type="ORF">JTE90_001959</name>
</gene>
<accession>A0AAV6VVI6</accession>
<protein>
    <submittedName>
        <fullName evidence="8">Uncharacterized protein</fullName>
    </submittedName>
</protein>
<keyword evidence="5 7" id="KW-0472">Membrane</keyword>
<dbReference type="AlphaFoldDB" id="A0AAV6VVI6"/>
<dbReference type="InterPro" id="IPR036259">
    <property type="entry name" value="MFS_trans_sf"/>
</dbReference>
<feature type="transmembrane region" description="Helical" evidence="7">
    <location>
        <begin position="383"/>
        <end position="403"/>
    </location>
</feature>
<evidence type="ECO:0000256" key="5">
    <source>
        <dbReference type="ARBA" id="ARBA00023136"/>
    </source>
</evidence>
<feature type="compositionally biased region" description="Polar residues" evidence="6">
    <location>
        <begin position="27"/>
        <end position="43"/>
    </location>
</feature>
<keyword evidence="3 7" id="KW-0812">Transmembrane</keyword>
<evidence type="ECO:0000256" key="2">
    <source>
        <dbReference type="ARBA" id="ARBA00022448"/>
    </source>
</evidence>
<evidence type="ECO:0000256" key="7">
    <source>
        <dbReference type="SAM" id="Phobius"/>
    </source>
</evidence>
<name>A0AAV6VVI6_9ARAC</name>
<dbReference type="GO" id="GO:0008506">
    <property type="term" value="F:sucrose:proton symporter activity"/>
    <property type="evidence" value="ECO:0007669"/>
    <property type="project" value="TreeGrafter"/>
</dbReference>
<feature type="transmembrane region" description="Helical" evidence="7">
    <location>
        <begin position="343"/>
        <end position="363"/>
    </location>
</feature>
<evidence type="ECO:0000256" key="3">
    <source>
        <dbReference type="ARBA" id="ARBA00022692"/>
    </source>
</evidence>
<dbReference type="Gene3D" id="1.20.1250.20">
    <property type="entry name" value="MFS general substrate transporter like domains"/>
    <property type="match status" value="1"/>
</dbReference>
<feature type="region of interest" description="Disordered" evidence="6">
    <location>
        <begin position="1"/>
        <end position="43"/>
    </location>
</feature>
<feature type="transmembrane region" description="Helical" evidence="7">
    <location>
        <begin position="71"/>
        <end position="97"/>
    </location>
</feature>
<dbReference type="EMBL" id="JAFNEN010000020">
    <property type="protein sequence ID" value="KAG8200106.1"/>
    <property type="molecule type" value="Genomic_DNA"/>
</dbReference>
<dbReference type="Pfam" id="PF13347">
    <property type="entry name" value="MFS_2"/>
    <property type="match status" value="1"/>
</dbReference>
<dbReference type="GO" id="GO:0016020">
    <property type="term" value="C:membrane"/>
    <property type="evidence" value="ECO:0007669"/>
    <property type="project" value="UniProtKB-SubCell"/>
</dbReference>
<dbReference type="PANTHER" id="PTHR19432">
    <property type="entry name" value="SUGAR TRANSPORTER"/>
    <property type="match status" value="1"/>
</dbReference>
<evidence type="ECO:0000256" key="6">
    <source>
        <dbReference type="SAM" id="MobiDB-lite"/>
    </source>
</evidence>
<feature type="transmembrane region" description="Helical" evidence="7">
    <location>
        <begin position="303"/>
        <end position="322"/>
    </location>
</feature>
<evidence type="ECO:0000256" key="1">
    <source>
        <dbReference type="ARBA" id="ARBA00004141"/>
    </source>
</evidence>
<dbReference type="Proteomes" id="UP000827092">
    <property type="component" value="Unassembled WGS sequence"/>
</dbReference>
<keyword evidence="4 7" id="KW-1133">Transmembrane helix</keyword>
<feature type="transmembrane region" description="Helical" evidence="7">
    <location>
        <begin position="606"/>
        <end position="629"/>
    </location>
</feature>
<comment type="subcellular location">
    <subcellularLocation>
        <location evidence="1">Membrane</location>
        <topology evidence="1">Multi-pass membrane protein</topology>
    </subcellularLocation>
</comment>
<feature type="transmembrane region" description="Helical" evidence="7">
    <location>
        <begin position="687"/>
        <end position="711"/>
    </location>
</feature>
<organism evidence="8 9">
    <name type="scientific">Oedothorax gibbosus</name>
    <dbReference type="NCBI Taxonomy" id="931172"/>
    <lineage>
        <taxon>Eukaryota</taxon>
        <taxon>Metazoa</taxon>
        <taxon>Ecdysozoa</taxon>
        <taxon>Arthropoda</taxon>
        <taxon>Chelicerata</taxon>
        <taxon>Arachnida</taxon>
        <taxon>Araneae</taxon>
        <taxon>Araneomorphae</taxon>
        <taxon>Entelegynae</taxon>
        <taxon>Araneoidea</taxon>
        <taxon>Linyphiidae</taxon>
        <taxon>Erigoninae</taxon>
        <taxon>Oedothorax</taxon>
    </lineage>
</organism>
<dbReference type="SUPFAM" id="SSF103473">
    <property type="entry name" value="MFS general substrate transporter"/>
    <property type="match status" value="2"/>
</dbReference>
<sequence>MDTNASTANFTDEEDETKENVTDKINDNWNRSQTPGKSKTRNFCTHPEDVQLNSMPQKYGYVFRPKSVWELILLGGTVCGIEFCYAAETAFVTPILLSFGLNIKFVTMIWCLSPIIGLILVPILGSMSDSCEASMGRRRPFILLYSIGILSGLILVSNAHRIGLALGDHDCLTVKKLFRINITNVSDAALNFSNLPELLENTKLEFVNVKEVFKEPLPPNKHNKHELSETFNLEKNPGFKNGNKLYKKKKSLDMSNGAEIHSIFQNKANTTNKNDFSTIPEISLLVRHRSELPEVYVKPSSKIQPWSIAFAAFGTIFLDFCSDACQSPSRTYMLDVSIPDDHAAGLSAFTLMAGLGGSVGYLMGAIQWEDTFLGNLLGSQVSVVFTIVTMIFAIGMVTTLCSFPEIPLSVLRNPTMFEEYQEKMQLVSALRLPGHKFSNKRPCFNSYGSTEQNAGFGNTTESYNAKHEAVLPPSPELENQMAVATLLDFLKSIVHMPHSLKILCVTNLFCWMSLVCYSLYFTDFVAQCVFEGDPMAPEGSAEHNSYTEGVRFGCWGMSLYSLSCAIYSYFFEAIIKKIGAKPTYIGGQLVYSIGMIIMAVTRNKVAVILLSPTAGIMYATLFTMPYLLIAHYHCTNKFSESEECNNLVQPTIRGIGTDVAAVSSMVFLSQFVLSLSMGTIVEAVGSNVATVCAASLLGACGALCATQVLYLEI</sequence>
<evidence type="ECO:0000256" key="4">
    <source>
        <dbReference type="ARBA" id="ARBA00022989"/>
    </source>
</evidence>
<comment type="caution">
    <text evidence="8">The sequence shown here is derived from an EMBL/GenBank/DDBJ whole genome shotgun (WGS) entry which is preliminary data.</text>
</comment>
<feature type="transmembrane region" description="Helical" evidence="7">
    <location>
        <begin position="659"/>
        <end position="681"/>
    </location>
</feature>
<reference evidence="8 9" key="1">
    <citation type="journal article" date="2022" name="Nat. Ecol. Evol.">
        <title>A masculinizing supergene underlies an exaggerated male reproductive morph in a spider.</title>
        <authorList>
            <person name="Hendrickx F."/>
            <person name="De Corte Z."/>
            <person name="Sonet G."/>
            <person name="Van Belleghem S.M."/>
            <person name="Kostlbacher S."/>
            <person name="Vangestel C."/>
        </authorList>
    </citation>
    <scope>NUCLEOTIDE SEQUENCE [LARGE SCALE GENOMIC DNA]</scope>
    <source>
        <strain evidence="8">W744_W776</strain>
    </source>
</reference>
<dbReference type="CDD" id="cd17313">
    <property type="entry name" value="MFS_SLC45_SUC"/>
    <property type="match status" value="1"/>
</dbReference>
<evidence type="ECO:0000313" key="9">
    <source>
        <dbReference type="Proteomes" id="UP000827092"/>
    </source>
</evidence>
<dbReference type="PANTHER" id="PTHR19432:SF35">
    <property type="entry name" value="SOLUTE CARRIER FAMILY 45 MEMBER 3 ISOFORM X1"/>
    <property type="match status" value="1"/>
</dbReference>
<feature type="transmembrane region" description="Helical" evidence="7">
    <location>
        <begin position="142"/>
        <end position="160"/>
    </location>
</feature>
<feature type="transmembrane region" description="Helical" evidence="7">
    <location>
        <begin position="500"/>
        <end position="520"/>
    </location>
</feature>
<proteinExistence type="predicted"/>
<feature type="transmembrane region" description="Helical" evidence="7">
    <location>
        <begin position="103"/>
        <end position="121"/>
    </location>
</feature>
<keyword evidence="9" id="KW-1185">Reference proteome</keyword>